<organism evidence="2 3">
    <name type="scientific">Paralvinella palmiformis</name>
    <dbReference type="NCBI Taxonomy" id="53620"/>
    <lineage>
        <taxon>Eukaryota</taxon>
        <taxon>Metazoa</taxon>
        <taxon>Spiralia</taxon>
        <taxon>Lophotrochozoa</taxon>
        <taxon>Annelida</taxon>
        <taxon>Polychaeta</taxon>
        <taxon>Sedentaria</taxon>
        <taxon>Canalipalpata</taxon>
        <taxon>Terebellida</taxon>
        <taxon>Terebelliformia</taxon>
        <taxon>Alvinellidae</taxon>
        <taxon>Paralvinella</taxon>
    </lineage>
</organism>
<reference evidence="2" key="1">
    <citation type="journal article" date="2023" name="Mol. Biol. Evol.">
        <title>Third-Generation Sequencing Reveals the Adaptive Role of the Epigenome in Three Deep-Sea Polychaetes.</title>
        <authorList>
            <person name="Perez M."/>
            <person name="Aroh O."/>
            <person name="Sun Y."/>
            <person name="Lan Y."/>
            <person name="Juniper S.K."/>
            <person name="Young C.R."/>
            <person name="Angers B."/>
            <person name="Qian P.Y."/>
        </authorList>
    </citation>
    <scope>NUCLEOTIDE SEQUENCE</scope>
    <source>
        <strain evidence="2">P08H-3</strain>
    </source>
</reference>
<keyword evidence="3" id="KW-1185">Reference proteome</keyword>
<dbReference type="Proteomes" id="UP001208570">
    <property type="component" value="Unassembled WGS sequence"/>
</dbReference>
<dbReference type="AlphaFoldDB" id="A0AAD9NAH4"/>
<dbReference type="InterPro" id="IPR002156">
    <property type="entry name" value="RNaseH_domain"/>
</dbReference>
<proteinExistence type="predicted"/>
<dbReference type="Pfam" id="PF00075">
    <property type="entry name" value="RNase_H"/>
    <property type="match status" value="1"/>
</dbReference>
<dbReference type="EMBL" id="JAODUP010000116">
    <property type="protein sequence ID" value="KAK2161453.1"/>
    <property type="molecule type" value="Genomic_DNA"/>
</dbReference>
<dbReference type="InterPro" id="IPR036397">
    <property type="entry name" value="RNaseH_sf"/>
</dbReference>
<evidence type="ECO:0000313" key="2">
    <source>
        <dbReference type="EMBL" id="KAK2161453.1"/>
    </source>
</evidence>
<dbReference type="Gene3D" id="3.30.420.10">
    <property type="entry name" value="Ribonuclease H-like superfamily/Ribonuclease H"/>
    <property type="match status" value="1"/>
</dbReference>
<dbReference type="GO" id="GO:0004523">
    <property type="term" value="F:RNA-DNA hybrid ribonuclease activity"/>
    <property type="evidence" value="ECO:0007669"/>
    <property type="project" value="InterPro"/>
</dbReference>
<sequence>STHQDGKTAWAYYVQEEDLDIKERLPDNTPITLAELHAIQAALAWKLFRHNTKDIIIHSDSMAALTILQNRIYKTYPEITSKIFKSAKLLPRQGTQGTIHWIPSHVDLDGNEHADRQANIATSLNEVLHA</sequence>
<accession>A0AAD9NAH4</accession>
<dbReference type="SUPFAM" id="SSF53098">
    <property type="entry name" value="Ribonuclease H-like"/>
    <property type="match status" value="1"/>
</dbReference>
<dbReference type="GO" id="GO:0003676">
    <property type="term" value="F:nucleic acid binding"/>
    <property type="evidence" value="ECO:0007669"/>
    <property type="project" value="InterPro"/>
</dbReference>
<evidence type="ECO:0000259" key="1">
    <source>
        <dbReference type="PROSITE" id="PS50879"/>
    </source>
</evidence>
<name>A0AAD9NAH4_9ANNE</name>
<gene>
    <name evidence="2" type="ORF">LSH36_116g02027</name>
</gene>
<comment type="caution">
    <text evidence="2">The sequence shown here is derived from an EMBL/GenBank/DDBJ whole genome shotgun (WGS) entry which is preliminary data.</text>
</comment>
<evidence type="ECO:0000313" key="3">
    <source>
        <dbReference type="Proteomes" id="UP001208570"/>
    </source>
</evidence>
<feature type="non-terminal residue" evidence="2">
    <location>
        <position position="1"/>
    </location>
</feature>
<protein>
    <recommendedName>
        <fullName evidence="1">RNase H type-1 domain-containing protein</fullName>
    </recommendedName>
</protein>
<dbReference type="InterPro" id="IPR012337">
    <property type="entry name" value="RNaseH-like_sf"/>
</dbReference>
<dbReference type="CDD" id="cd09276">
    <property type="entry name" value="Rnase_HI_RT_non_LTR"/>
    <property type="match status" value="1"/>
</dbReference>
<dbReference type="PROSITE" id="PS50879">
    <property type="entry name" value="RNASE_H_1"/>
    <property type="match status" value="1"/>
</dbReference>
<feature type="domain" description="RNase H type-1" evidence="1">
    <location>
        <begin position="1"/>
        <end position="123"/>
    </location>
</feature>